<dbReference type="EMBL" id="FNFO01000002">
    <property type="protein sequence ID" value="SDK25382.1"/>
    <property type="molecule type" value="Genomic_DNA"/>
</dbReference>
<name>A0A1G9ADA3_9BACT</name>
<organism evidence="1 2">
    <name type="scientific">Catalinimonas alkaloidigena</name>
    <dbReference type="NCBI Taxonomy" id="1075417"/>
    <lineage>
        <taxon>Bacteria</taxon>
        <taxon>Pseudomonadati</taxon>
        <taxon>Bacteroidota</taxon>
        <taxon>Cytophagia</taxon>
        <taxon>Cytophagales</taxon>
        <taxon>Catalimonadaceae</taxon>
        <taxon>Catalinimonas</taxon>
    </lineage>
</organism>
<sequence length="187" mass="21913">MLPWTKDVLLKEIKLYLHTFRFSFFSGFYTISHYEEARRERCILDVHHLPLELIRGEDFHTVFADYDMQLGYFGILASQAQAHLLRSCYGWLQAYCTHSSAINLRKFQRKVPHPYHEMLAYLDVLVGCMSPWQQHREISWPHTDRTEVHWRGQSLRKGMQGAAVALGTGEALVLAQDILRFCQQELS</sequence>
<gene>
    <name evidence="1" type="ORF">SAMN05421823_102261</name>
</gene>
<evidence type="ECO:0000313" key="1">
    <source>
        <dbReference type="EMBL" id="SDK25382.1"/>
    </source>
</evidence>
<dbReference type="RefSeq" id="WP_089679770.1">
    <property type="nucleotide sequence ID" value="NZ_FNFO01000002.1"/>
</dbReference>
<evidence type="ECO:0000313" key="2">
    <source>
        <dbReference type="Proteomes" id="UP000198510"/>
    </source>
</evidence>
<reference evidence="1 2" key="1">
    <citation type="submission" date="2016-10" db="EMBL/GenBank/DDBJ databases">
        <authorList>
            <person name="de Groot N.N."/>
        </authorList>
    </citation>
    <scope>NUCLEOTIDE SEQUENCE [LARGE SCALE GENOMIC DNA]</scope>
    <source>
        <strain evidence="1 2">DSM 25186</strain>
    </source>
</reference>
<dbReference type="STRING" id="1075417.SAMN05421823_102261"/>
<proteinExistence type="predicted"/>
<dbReference type="Proteomes" id="UP000198510">
    <property type="component" value="Unassembled WGS sequence"/>
</dbReference>
<accession>A0A1G9ADA3</accession>
<protein>
    <submittedName>
        <fullName evidence="1">Uncharacterized protein</fullName>
    </submittedName>
</protein>
<keyword evidence="2" id="KW-1185">Reference proteome</keyword>
<dbReference type="AlphaFoldDB" id="A0A1G9ADA3"/>